<sequence length="108" mass="11926">MLALREFPASFASPISPNPTLICIVSMMPPPSTSLYIAREIPGTQIIALHILAARASLPSFFPCISASGFSPSALTVYAKHPLFPHLQEWYMCTIRIKCKSLYFENVP</sequence>
<accession>A0A179V4Z3</accession>
<proteinExistence type="predicted"/>
<evidence type="ECO:0000313" key="2">
    <source>
        <dbReference type="Proteomes" id="UP000002038"/>
    </source>
</evidence>
<keyword evidence="2" id="KW-1185">Reference proteome</keyword>
<dbReference type="EMBL" id="GG657499">
    <property type="protein sequence ID" value="OAT14519.1"/>
    <property type="molecule type" value="Genomic_DNA"/>
</dbReference>
<dbReference type="Proteomes" id="UP000002038">
    <property type="component" value="Unassembled WGS sequence"/>
</dbReference>
<evidence type="ECO:0000313" key="1">
    <source>
        <dbReference type="EMBL" id="OAT14519.1"/>
    </source>
</evidence>
<dbReference type="GeneID" id="42529552"/>
<gene>
    <name evidence="1" type="ORF">BDBG_18069</name>
</gene>
<dbReference type="VEuPathDB" id="FungiDB:BDBG_18069"/>
<dbReference type="RefSeq" id="XP_031581493.1">
    <property type="nucleotide sequence ID" value="XM_031725656.1"/>
</dbReference>
<reference evidence="2" key="1">
    <citation type="journal article" date="2015" name="PLoS Genet.">
        <title>The dynamic genome and transcriptome of the human fungal pathogen Blastomyces and close relative Emmonsia.</title>
        <authorList>
            <person name="Munoz J.F."/>
            <person name="Gauthier G.M."/>
            <person name="Desjardins C.A."/>
            <person name="Gallo J.E."/>
            <person name="Holder J."/>
            <person name="Sullivan T.D."/>
            <person name="Marty A.J."/>
            <person name="Carmen J.C."/>
            <person name="Chen Z."/>
            <person name="Ding L."/>
            <person name="Gujja S."/>
            <person name="Magrini V."/>
            <person name="Misas E."/>
            <person name="Mitreva M."/>
            <person name="Priest M."/>
            <person name="Saif S."/>
            <person name="Whiston E.A."/>
            <person name="Young S."/>
            <person name="Zeng Q."/>
            <person name="Goldman W.E."/>
            <person name="Mardis E.R."/>
            <person name="Taylor J.W."/>
            <person name="McEwen J.G."/>
            <person name="Clay O.K."/>
            <person name="Klein B.S."/>
            <person name="Cuomo C.A."/>
        </authorList>
    </citation>
    <scope>NUCLEOTIDE SEQUENCE [LARGE SCALE GENOMIC DNA]</scope>
    <source>
        <strain evidence="2">SLH14081</strain>
    </source>
</reference>
<name>A0A179V4Z3_BLAGS</name>
<organism evidence="1 2">
    <name type="scientific">Blastomyces gilchristii (strain SLH14081)</name>
    <name type="common">Blastomyces dermatitidis</name>
    <dbReference type="NCBI Taxonomy" id="559298"/>
    <lineage>
        <taxon>Eukaryota</taxon>
        <taxon>Fungi</taxon>
        <taxon>Dikarya</taxon>
        <taxon>Ascomycota</taxon>
        <taxon>Pezizomycotina</taxon>
        <taxon>Eurotiomycetes</taxon>
        <taxon>Eurotiomycetidae</taxon>
        <taxon>Onygenales</taxon>
        <taxon>Ajellomycetaceae</taxon>
        <taxon>Blastomyces</taxon>
    </lineage>
</organism>
<protein>
    <submittedName>
        <fullName evidence="1">Uncharacterized protein</fullName>
    </submittedName>
</protein>
<dbReference type="KEGG" id="bgh:BDBG_18069"/>
<dbReference type="AlphaFoldDB" id="A0A179V4Z3"/>